<gene>
    <name evidence="1" type="ORF">NCTC10254_00168</name>
</gene>
<evidence type="ECO:0000313" key="2">
    <source>
        <dbReference type="Proteomes" id="UP000249886"/>
    </source>
</evidence>
<dbReference type="RefSeq" id="WP_040431415.1">
    <property type="nucleotide sequence ID" value="NZ_UARK01000001.1"/>
</dbReference>
<dbReference type="EMBL" id="UARK01000001">
    <property type="protein sequence ID" value="SPW23807.1"/>
    <property type="molecule type" value="Genomic_DNA"/>
</dbReference>
<dbReference type="SUPFAM" id="SSF55961">
    <property type="entry name" value="Bet v1-like"/>
    <property type="match status" value="1"/>
</dbReference>
<reference evidence="1 2" key="1">
    <citation type="submission" date="2018-06" db="EMBL/GenBank/DDBJ databases">
        <authorList>
            <consortium name="Pathogen Informatics"/>
            <person name="Doyle S."/>
        </authorList>
    </citation>
    <scope>NUCLEOTIDE SEQUENCE [LARGE SCALE GENOMIC DNA]</scope>
    <source>
        <strain evidence="1 2">NCTC10254</strain>
    </source>
</reference>
<name>A0A6H9XEM9_9CORY</name>
<sequence length="138" mass="15146">MWETEHSQVTDVDTDRLWSVFEGVHSGRIVLPGGDVFRPEGPLGVGTKIHVTPAGQDTMISKVVEFVPGLRYADETEFNGLVLRFAHQFEKVEDGTKITHRLTISGDDSDQVGPEIGPQISADFPDQMDALIAEARNA</sequence>
<dbReference type="InterPro" id="IPR023393">
    <property type="entry name" value="START-like_dom_sf"/>
</dbReference>
<dbReference type="AlphaFoldDB" id="A0A6H9XEM9"/>
<comment type="caution">
    <text evidence="1">The sequence shown here is derived from an EMBL/GenBank/DDBJ whole genome shotgun (WGS) entry which is preliminary data.</text>
</comment>
<evidence type="ECO:0000313" key="1">
    <source>
        <dbReference type="EMBL" id="SPW23807.1"/>
    </source>
</evidence>
<protein>
    <submittedName>
        <fullName evidence="1">Uncharacterized protein</fullName>
    </submittedName>
</protein>
<dbReference type="Gene3D" id="3.30.530.20">
    <property type="match status" value="1"/>
</dbReference>
<dbReference type="Proteomes" id="UP000249886">
    <property type="component" value="Unassembled WGS sequence"/>
</dbReference>
<organism evidence="1 2">
    <name type="scientific">Corynebacterium matruchotii</name>
    <dbReference type="NCBI Taxonomy" id="43768"/>
    <lineage>
        <taxon>Bacteria</taxon>
        <taxon>Bacillati</taxon>
        <taxon>Actinomycetota</taxon>
        <taxon>Actinomycetes</taxon>
        <taxon>Mycobacteriales</taxon>
        <taxon>Corynebacteriaceae</taxon>
        <taxon>Corynebacterium</taxon>
    </lineage>
</organism>
<proteinExistence type="predicted"/>
<accession>A0A6H9XEM9</accession>